<organism evidence="2 3">
    <name type="scientific">Aquirufa echingensis</name>
    <dbReference type="NCBI Taxonomy" id="3096516"/>
    <lineage>
        <taxon>Bacteria</taxon>
        <taxon>Pseudomonadati</taxon>
        <taxon>Bacteroidota</taxon>
        <taxon>Cytophagia</taxon>
        <taxon>Cytophagales</taxon>
        <taxon>Flectobacillaceae</taxon>
        <taxon>Aquirufa</taxon>
    </lineage>
</organism>
<accession>A0ABW6CZN7</accession>
<keyword evidence="3" id="KW-1185">Reference proteome</keyword>
<dbReference type="SUPFAM" id="SSF88713">
    <property type="entry name" value="Glycoside hydrolase/deacetylase"/>
    <property type="match status" value="1"/>
</dbReference>
<protein>
    <submittedName>
        <fullName evidence="2">Polysaccharide deacetylase family protein</fullName>
    </submittedName>
</protein>
<reference evidence="2 3" key="1">
    <citation type="submission" date="2024-03" db="EMBL/GenBank/DDBJ databases">
        <title>Aquirufa genome sequencing.</title>
        <authorList>
            <person name="Pitt A."/>
            <person name="Hahn M.W."/>
        </authorList>
    </citation>
    <scope>NUCLEOTIDE SEQUENCE [LARGE SCALE GENOMIC DNA]</scope>
    <source>
        <strain evidence="2 3">PLAD-142S6K</strain>
    </source>
</reference>
<dbReference type="PANTHER" id="PTHR47561:SF1">
    <property type="entry name" value="POLYSACCHARIDE DEACETYLASE FAMILY PROTEIN (AFU_ORTHOLOGUE AFUA_6G05030)"/>
    <property type="match status" value="1"/>
</dbReference>
<proteinExistence type="predicted"/>
<feature type="domain" description="NodB homology" evidence="1">
    <location>
        <begin position="35"/>
        <end position="115"/>
    </location>
</feature>
<dbReference type="Proteomes" id="UP001598114">
    <property type="component" value="Unassembled WGS sequence"/>
</dbReference>
<evidence type="ECO:0000313" key="3">
    <source>
        <dbReference type="Proteomes" id="UP001598114"/>
    </source>
</evidence>
<dbReference type="InterPro" id="IPR002509">
    <property type="entry name" value="NODB_dom"/>
</dbReference>
<dbReference type="EMBL" id="JBBKYA010000002">
    <property type="protein sequence ID" value="MFD3275588.1"/>
    <property type="molecule type" value="Genomic_DNA"/>
</dbReference>
<dbReference type="Pfam" id="PF01522">
    <property type="entry name" value="Polysacc_deac_1"/>
    <property type="match status" value="1"/>
</dbReference>
<dbReference type="InterPro" id="IPR011330">
    <property type="entry name" value="Glyco_hydro/deAcase_b/a-brl"/>
</dbReference>
<dbReference type="Gene3D" id="3.20.20.370">
    <property type="entry name" value="Glycoside hydrolase/deacetylase"/>
    <property type="match status" value="1"/>
</dbReference>
<gene>
    <name evidence="2" type="ORF">SKC38_05030</name>
</gene>
<name>A0ABW6CZN7_9BACT</name>
<sequence>MRPQIMITLDVEECDIPTEYGYDLPLEEQLSVSRKGVEAFMNLMDRHEIPVTIFCTGVYAEANADWIKALHPRHALASHGYYHGHFDQKTDLKSSKDLLEKLSGKPIYGFRMARMQYVPEEEIVKAGYTYHSSLNPTWIPGRYDHRDKPMKAFFEKELWQVPASVTPRFRIPLFWLAFKNFPLFLYKYFTRASLRNGFLNLYFHPWEFTNLDAYPLPGHVKRGHEGGLLEKMERYLRWLKSEDLGDFITMDTYVGQISKS</sequence>
<dbReference type="RefSeq" id="WP_377975649.1">
    <property type="nucleotide sequence ID" value="NZ_JBBKYA010000002.1"/>
</dbReference>
<evidence type="ECO:0000259" key="1">
    <source>
        <dbReference type="Pfam" id="PF01522"/>
    </source>
</evidence>
<dbReference type="PANTHER" id="PTHR47561">
    <property type="entry name" value="POLYSACCHARIDE DEACETYLASE FAMILY PROTEIN (AFU_ORTHOLOGUE AFUA_6G05030)"/>
    <property type="match status" value="1"/>
</dbReference>
<comment type="caution">
    <text evidence="2">The sequence shown here is derived from an EMBL/GenBank/DDBJ whole genome shotgun (WGS) entry which is preliminary data.</text>
</comment>
<evidence type="ECO:0000313" key="2">
    <source>
        <dbReference type="EMBL" id="MFD3275588.1"/>
    </source>
</evidence>